<proteinExistence type="predicted"/>
<gene>
    <name evidence="1" type="ORF">RDB_LOCUS197203</name>
</gene>
<dbReference type="EMBL" id="CAJMWW010000642">
    <property type="protein sequence ID" value="CAE6477799.1"/>
    <property type="molecule type" value="Genomic_DNA"/>
</dbReference>
<organism evidence="1 2">
    <name type="scientific">Rhizoctonia solani</name>
    <dbReference type="NCBI Taxonomy" id="456999"/>
    <lineage>
        <taxon>Eukaryota</taxon>
        <taxon>Fungi</taxon>
        <taxon>Dikarya</taxon>
        <taxon>Basidiomycota</taxon>
        <taxon>Agaricomycotina</taxon>
        <taxon>Agaricomycetes</taxon>
        <taxon>Cantharellales</taxon>
        <taxon>Ceratobasidiaceae</taxon>
        <taxon>Rhizoctonia</taxon>
    </lineage>
</organism>
<accession>A0A8H3H2Z1</accession>
<evidence type="ECO:0000313" key="1">
    <source>
        <dbReference type="EMBL" id="CAE6477799.1"/>
    </source>
</evidence>
<name>A0A8H3H2Z1_9AGAM</name>
<protein>
    <submittedName>
        <fullName evidence="1">Uncharacterized protein</fullName>
    </submittedName>
</protein>
<evidence type="ECO:0000313" key="2">
    <source>
        <dbReference type="Proteomes" id="UP000663841"/>
    </source>
</evidence>
<dbReference type="AlphaFoldDB" id="A0A8H3H2Z1"/>
<dbReference type="Proteomes" id="UP000663841">
    <property type="component" value="Unassembled WGS sequence"/>
</dbReference>
<reference evidence="1" key="1">
    <citation type="submission" date="2021-01" db="EMBL/GenBank/DDBJ databases">
        <authorList>
            <person name="Kaushik A."/>
        </authorList>
    </citation>
    <scope>NUCLEOTIDE SEQUENCE</scope>
    <source>
        <strain evidence="1">AG3-T5</strain>
    </source>
</reference>
<sequence>MFKIGPPRLADLAMLKPHAVWLNGKGFVIGRSNTGSSAPWESREVCVRRRYVSVRSIPAPSAPPGAFAVSSGLYARSFDIRTASLIPIPPTAPVMGCPISPNTTQSSYALANATPVGSGTPTASVIVPGRVRSGTAVGRPIWDTGPG</sequence>
<comment type="caution">
    <text evidence="1">The sequence shown here is derived from an EMBL/GenBank/DDBJ whole genome shotgun (WGS) entry which is preliminary data.</text>
</comment>